<evidence type="ECO:0000256" key="1">
    <source>
        <dbReference type="SAM" id="Phobius"/>
    </source>
</evidence>
<organism evidence="2 3">
    <name type="scientific">Ceratitis capitata</name>
    <name type="common">Mediterranean fruit fly</name>
    <name type="synonym">Tephritis capitata</name>
    <dbReference type="NCBI Taxonomy" id="7213"/>
    <lineage>
        <taxon>Eukaryota</taxon>
        <taxon>Metazoa</taxon>
        <taxon>Ecdysozoa</taxon>
        <taxon>Arthropoda</taxon>
        <taxon>Hexapoda</taxon>
        <taxon>Insecta</taxon>
        <taxon>Pterygota</taxon>
        <taxon>Neoptera</taxon>
        <taxon>Endopterygota</taxon>
        <taxon>Diptera</taxon>
        <taxon>Brachycera</taxon>
        <taxon>Muscomorpha</taxon>
        <taxon>Tephritoidea</taxon>
        <taxon>Tephritidae</taxon>
        <taxon>Ceratitis</taxon>
        <taxon>Ceratitis</taxon>
    </lineage>
</organism>
<keyword evidence="1" id="KW-1133">Transmembrane helix</keyword>
<evidence type="ECO:0000313" key="3">
    <source>
        <dbReference type="Proteomes" id="UP000606786"/>
    </source>
</evidence>
<keyword evidence="3" id="KW-1185">Reference proteome</keyword>
<dbReference type="EMBL" id="CAJHJT010000034">
    <property type="protein sequence ID" value="CAD7005371.1"/>
    <property type="molecule type" value="Genomic_DNA"/>
</dbReference>
<feature type="transmembrane region" description="Helical" evidence="1">
    <location>
        <begin position="87"/>
        <end position="108"/>
    </location>
</feature>
<accession>A0A811V3E3</accession>
<reference evidence="2" key="1">
    <citation type="submission" date="2020-11" db="EMBL/GenBank/DDBJ databases">
        <authorList>
            <person name="Whitehead M."/>
        </authorList>
    </citation>
    <scope>NUCLEOTIDE SEQUENCE</scope>
    <source>
        <strain evidence="2">EGII</strain>
    </source>
</reference>
<dbReference type="AlphaFoldDB" id="A0A811V3E3"/>
<sequence length="113" mass="12756">MNVLTFWTINFMPQQRVTAAAKSRWRQFHVNELQLDHVVLSNNNNTSGIKFTVPAVGTELVHVTQIVFVYRVPDMQLLQALKDRSGYTNASVSVSVAVGCWLLVVAVVEQLLW</sequence>
<protein>
    <submittedName>
        <fullName evidence="2">(Mediterranean fruit fly) hypothetical protein</fullName>
    </submittedName>
</protein>
<comment type="caution">
    <text evidence="2">The sequence shown here is derived from an EMBL/GenBank/DDBJ whole genome shotgun (WGS) entry which is preliminary data.</text>
</comment>
<keyword evidence="1" id="KW-0472">Membrane</keyword>
<evidence type="ECO:0000313" key="2">
    <source>
        <dbReference type="EMBL" id="CAD7005371.1"/>
    </source>
</evidence>
<proteinExistence type="predicted"/>
<keyword evidence="1" id="KW-0812">Transmembrane</keyword>
<name>A0A811V3E3_CERCA</name>
<gene>
    <name evidence="2" type="ORF">CCAP1982_LOCUS13731</name>
</gene>
<dbReference type="Proteomes" id="UP000606786">
    <property type="component" value="Unassembled WGS sequence"/>
</dbReference>